<name>A0A444HC70_9FLAO</name>
<keyword evidence="3" id="KW-1185">Reference proteome</keyword>
<comment type="caution">
    <text evidence="2">The sequence shown here is derived from an EMBL/GenBank/DDBJ whole genome shotgun (WGS) entry which is preliminary data.</text>
</comment>
<evidence type="ECO:0000259" key="1">
    <source>
        <dbReference type="PROSITE" id="PS50042"/>
    </source>
</evidence>
<dbReference type="InterPro" id="IPR050397">
    <property type="entry name" value="Env_Response_Regulators"/>
</dbReference>
<proteinExistence type="predicted"/>
<dbReference type="Gene3D" id="2.60.120.10">
    <property type="entry name" value="Jelly Rolls"/>
    <property type="match status" value="1"/>
</dbReference>
<dbReference type="GO" id="GO:0005829">
    <property type="term" value="C:cytosol"/>
    <property type="evidence" value="ECO:0007669"/>
    <property type="project" value="TreeGrafter"/>
</dbReference>
<accession>A0A444HC70</accession>
<dbReference type="EMBL" id="SBII01000004">
    <property type="protein sequence ID" value="RWX01064.1"/>
    <property type="molecule type" value="Genomic_DNA"/>
</dbReference>
<organism evidence="2 3">
    <name type="scientific">Flavobacterium cerinum</name>
    <dbReference type="NCBI Taxonomy" id="2502784"/>
    <lineage>
        <taxon>Bacteria</taxon>
        <taxon>Pseudomonadati</taxon>
        <taxon>Bacteroidota</taxon>
        <taxon>Flavobacteriia</taxon>
        <taxon>Flavobacteriales</taxon>
        <taxon>Flavobacteriaceae</taxon>
        <taxon>Flavobacterium</taxon>
    </lineage>
</organism>
<dbReference type="PANTHER" id="PTHR24567">
    <property type="entry name" value="CRP FAMILY TRANSCRIPTIONAL REGULATORY PROTEIN"/>
    <property type="match status" value="1"/>
</dbReference>
<dbReference type="SUPFAM" id="SSF51206">
    <property type="entry name" value="cAMP-binding domain-like"/>
    <property type="match status" value="1"/>
</dbReference>
<dbReference type="GO" id="GO:0003700">
    <property type="term" value="F:DNA-binding transcription factor activity"/>
    <property type="evidence" value="ECO:0007669"/>
    <property type="project" value="TreeGrafter"/>
</dbReference>
<dbReference type="PANTHER" id="PTHR24567:SF76">
    <property type="entry name" value="CYCLIC NUCLEOTIDE-BINDING DOMAIN PROTEIN"/>
    <property type="match status" value="1"/>
</dbReference>
<dbReference type="CDD" id="cd00038">
    <property type="entry name" value="CAP_ED"/>
    <property type="match status" value="1"/>
</dbReference>
<dbReference type="AlphaFoldDB" id="A0A444HC70"/>
<sequence>MNILQLIEPYQLEKLAVPARTILLHEGNIAQHVYFIISGCLRMWINHNGNEITTQFFFEGKAIASMESLLSGQPSDFTLESIEPSTLYVMDKEQFLQLIKEDQNFKDWFNSLLLDRFFYYSKHLLSYLKNKPQERYNELLKKHPEILLRIPQHYIASYLGITSVSLSRIRNRKS</sequence>
<protein>
    <submittedName>
        <fullName evidence="2">Crp/Fnr family transcriptional regulator</fullName>
    </submittedName>
</protein>
<dbReference type="Pfam" id="PF00027">
    <property type="entry name" value="cNMP_binding"/>
    <property type="match status" value="1"/>
</dbReference>
<dbReference type="Proteomes" id="UP000287527">
    <property type="component" value="Unassembled WGS sequence"/>
</dbReference>
<evidence type="ECO:0000313" key="2">
    <source>
        <dbReference type="EMBL" id="RWX01064.1"/>
    </source>
</evidence>
<feature type="domain" description="Cyclic nucleotide-binding" evidence="1">
    <location>
        <begin position="1"/>
        <end position="99"/>
    </location>
</feature>
<dbReference type="OrthoDB" id="663011at2"/>
<dbReference type="PROSITE" id="PS50042">
    <property type="entry name" value="CNMP_BINDING_3"/>
    <property type="match status" value="1"/>
</dbReference>
<dbReference type="InterPro" id="IPR018490">
    <property type="entry name" value="cNMP-bd_dom_sf"/>
</dbReference>
<dbReference type="InterPro" id="IPR014710">
    <property type="entry name" value="RmlC-like_jellyroll"/>
</dbReference>
<evidence type="ECO:0000313" key="3">
    <source>
        <dbReference type="Proteomes" id="UP000287527"/>
    </source>
</evidence>
<reference evidence="2 3" key="1">
    <citation type="submission" date="2019-01" db="EMBL/GenBank/DDBJ databases">
        <title>Flavobacterium sp. nov.,isolated from freshwater.</title>
        <authorList>
            <person name="Zhang R."/>
            <person name="Du Z.-J."/>
        </authorList>
    </citation>
    <scope>NUCLEOTIDE SEQUENCE [LARGE SCALE GENOMIC DNA]</scope>
    <source>
        <strain evidence="2 3">1E403</strain>
    </source>
</reference>
<dbReference type="InterPro" id="IPR000595">
    <property type="entry name" value="cNMP-bd_dom"/>
</dbReference>
<gene>
    <name evidence="2" type="ORF">EPI11_08285</name>
</gene>